<evidence type="ECO:0000259" key="1">
    <source>
        <dbReference type="Pfam" id="PF14090"/>
    </source>
</evidence>
<dbReference type="RefSeq" id="WP_004945924.1">
    <property type="nucleotide sequence ID" value="NZ_KB849643.1"/>
</dbReference>
<dbReference type="Proteomes" id="UP000018433">
    <property type="component" value="Unassembled WGS sequence"/>
</dbReference>
<reference evidence="2 3" key="1">
    <citation type="submission" date="2013-02" db="EMBL/GenBank/DDBJ databases">
        <title>The Genome Sequence of Acinetobacter soli NIPH 2899.</title>
        <authorList>
            <consortium name="The Broad Institute Genome Sequencing Platform"/>
            <consortium name="The Broad Institute Genome Sequencing Center for Infectious Disease"/>
            <person name="Cerqueira G."/>
            <person name="Feldgarden M."/>
            <person name="Courvalin P."/>
            <person name="Perichon B."/>
            <person name="Grillot-Courvalin C."/>
            <person name="Clermont D."/>
            <person name="Rocha E."/>
            <person name="Yoon E.-J."/>
            <person name="Nemec A."/>
            <person name="Walker B."/>
            <person name="Young S.K."/>
            <person name="Zeng Q."/>
            <person name="Gargeya S."/>
            <person name="Fitzgerald M."/>
            <person name="Haas B."/>
            <person name="Abouelleil A."/>
            <person name="Alvarado L."/>
            <person name="Arachchi H.M."/>
            <person name="Berlin A.M."/>
            <person name="Chapman S.B."/>
            <person name="Dewar J."/>
            <person name="Goldberg J."/>
            <person name="Griggs A."/>
            <person name="Gujja S."/>
            <person name="Hansen M."/>
            <person name="Howarth C."/>
            <person name="Imamovic A."/>
            <person name="Larimer J."/>
            <person name="McCowan C."/>
            <person name="Murphy C."/>
            <person name="Neiman D."/>
            <person name="Pearson M."/>
            <person name="Priest M."/>
            <person name="Roberts A."/>
            <person name="Saif S."/>
            <person name="Shea T."/>
            <person name="Sisk P."/>
            <person name="Sykes S."/>
            <person name="Wortman J."/>
            <person name="Nusbaum C."/>
            <person name="Birren B."/>
        </authorList>
    </citation>
    <scope>NUCLEOTIDE SEQUENCE [LARGE SCALE GENOMIC DNA]</scope>
    <source>
        <strain evidence="2 3">NIPH 2899</strain>
    </source>
</reference>
<comment type="caution">
    <text evidence="2">The sequence shown here is derived from an EMBL/GenBank/DDBJ whole genome shotgun (WGS) entry which is preliminary data.</text>
</comment>
<dbReference type="Pfam" id="PF14090">
    <property type="entry name" value="HTH_39"/>
    <property type="match status" value="1"/>
</dbReference>
<feature type="domain" description="Winged helix-turn-helix" evidence="1">
    <location>
        <begin position="7"/>
        <end position="67"/>
    </location>
</feature>
<organism evidence="2 3">
    <name type="scientific">Acinetobacter soli NIPH 2899</name>
    <dbReference type="NCBI Taxonomy" id="1217677"/>
    <lineage>
        <taxon>Bacteria</taxon>
        <taxon>Pseudomonadati</taxon>
        <taxon>Pseudomonadota</taxon>
        <taxon>Gammaproteobacteria</taxon>
        <taxon>Moraxellales</taxon>
        <taxon>Moraxellaceae</taxon>
        <taxon>Acinetobacter</taxon>
    </lineage>
</organism>
<dbReference type="EMBL" id="APPV01000010">
    <property type="protein sequence ID" value="ENV60481.1"/>
    <property type="molecule type" value="Genomic_DNA"/>
</dbReference>
<keyword evidence="3" id="KW-1185">Reference proteome</keyword>
<evidence type="ECO:0000313" key="3">
    <source>
        <dbReference type="Proteomes" id="UP000018433"/>
    </source>
</evidence>
<dbReference type="InterPro" id="IPR055245">
    <property type="entry name" value="HTH_proteobacteria"/>
</dbReference>
<proteinExistence type="predicted"/>
<accession>A0ABN0JY48</accession>
<sequence>MENTYNTQVEKVLSHLKQGRSITQVEAIRLFKCYRLSAIIKRLRNSGYDIVTYNVRNSSGTGRHARYELKGV</sequence>
<protein>
    <recommendedName>
        <fullName evidence="1">Winged helix-turn-helix domain-containing protein</fullName>
    </recommendedName>
</protein>
<evidence type="ECO:0000313" key="2">
    <source>
        <dbReference type="EMBL" id="ENV60481.1"/>
    </source>
</evidence>
<name>A0ABN0JY48_9GAMM</name>
<gene>
    <name evidence="2" type="ORF">F950_01708</name>
</gene>